<evidence type="ECO:0000313" key="1">
    <source>
        <dbReference type="EMBL" id="GFY14338.1"/>
    </source>
</evidence>
<proteinExistence type="predicted"/>
<comment type="caution">
    <text evidence="1">The sequence shown here is derived from an EMBL/GenBank/DDBJ whole genome shotgun (WGS) entry which is preliminary data.</text>
</comment>
<sequence length="103" mass="11907">MSKQWARKDYQRFQAFKQDGIPDLNIMLLACVTCDILGRFPALSLIYPDTSAVVIRTQLKTRLVTKTIRPSQCPALRRSCMCNGRYECEFRSLSCLLRVMLSR</sequence>
<reference evidence="1" key="1">
    <citation type="submission" date="2020-08" db="EMBL/GenBank/DDBJ databases">
        <title>Multicomponent nature underlies the extraordinary mechanical properties of spider dragline silk.</title>
        <authorList>
            <person name="Kono N."/>
            <person name="Nakamura H."/>
            <person name="Mori M."/>
            <person name="Yoshida Y."/>
            <person name="Ohtoshi R."/>
            <person name="Malay A.D."/>
            <person name="Moran D.A.P."/>
            <person name="Tomita M."/>
            <person name="Numata K."/>
            <person name="Arakawa K."/>
        </authorList>
    </citation>
    <scope>NUCLEOTIDE SEQUENCE</scope>
</reference>
<protein>
    <submittedName>
        <fullName evidence="1">Uncharacterized protein</fullName>
    </submittedName>
</protein>
<accession>A0A8X6SMU0</accession>
<name>A0A8X6SMU0_TRICX</name>
<dbReference type="AlphaFoldDB" id="A0A8X6SMU0"/>
<organism evidence="1 2">
    <name type="scientific">Trichonephila clavipes</name>
    <name type="common">Golden silk orbweaver</name>
    <name type="synonym">Nephila clavipes</name>
    <dbReference type="NCBI Taxonomy" id="2585209"/>
    <lineage>
        <taxon>Eukaryota</taxon>
        <taxon>Metazoa</taxon>
        <taxon>Ecdysozoa</taxon>
        <taxon>Arthropoda</taxon>
        <taxon>Chelicerata</taxon>
        <taxon>Arachnida</taxon>
        <taxon>Araneae</taxon>
        <taxon>Araneomorphae</taxon>
        <taxon>Entelegynae</taxon>
        <taxon>Araneoidea</taxon>
        <taxon>Nephilidae</taxon>
        <taxon>Trichonephila</taxon>
    </lineage>
</organism>
<evidence type="ECO:0000313" key="2">
    <source>
        <dbReference type="Proteomes" id="UP000887159"/>
    </source>
</evidence>
<gene>
    <name evidence="1" type="ORF">TNCV_1021031</name>
</gene>
<dbReference type="EMBL" id="BMAU01021328">
    <property type="protein sequence ID" value="GFY14338.1"/>
    <property type="molecule type" value="Genomic_DNA"/>
</dbReference>
<dbReference type="Proteomes" id="UP000887159">
    <property type="component" value="Unassembled WGS sequence"/>
</dbReference>
<keyword evidence="2" id="KW-1185">Reference proteome</keyword>